<organism evidence="1 2">
    <name type="scientific">Streptomyces nanshensis</name>
    <dbReference type="NCBI Taxonomy" id="518642"/>
    <lineage>
        <taxon>Bacteria</taxon>
        <taxon>Bacillati</taxon>
        <taxon>Actinomycetota</taxon>
        <taxon>Actinomycetes</taxon>
        <taxon>Kitasatosporales</taxon>
        <taxon>Streptomycetaceae</taxon>
        <taxon>Streptomyces</taxon>
    </lineage>
</organism>
<dbReference type="EMBL" id="LJGW01000089">
    <property type="protein sequence ID" value="OEV13244.1"/>
    <property type="molecule type" value="Genomic_DNA"/>
</dbReference>
<dbReference type="RefSeq" id="WP_070015303.1">
    <property type="nucleotide sequence ID" value="NZ_LJGW01000089.1"/>
</dbReference>
<name>A0A1E7LAQ8_9ACTN</name>
<accession>A0A1E7LAQ8</accession>
<keyword evidence="2" id="KW-1185">Reference proteome</keyword>
<dbReference type="Proteomes" id="UP000176005">
    <property type="component" value="Unassembled WGS sequence"/>
</dbReference>
<comment type="caution">
    <text evidence="1">The sequence shown here is derived from an EMBL/GenBank/DDBJ whole genome shotgun (WGS) entry which is preliminary data.</text>
</comment>
<sequence>MRSLIRRYKKALARRRAVRGVTGPGWYTVAFDWSVERGELPPQSRSAWGKTPLDAVDAAYLEAARDFADSVPEFAKVIDDESRLLETAYEEFFRTALYPGAHEPIDPA</sequence>
<evidence type="ECO:0000313" key="1">
    <source>
        <dbReference type="EMBL" id="OEV13244.1"/>
    </source>
</evidence>
<reference evidence="1 2" key="1">
    <citation type="journal article" date="2016" name="Front. Microbiol.">
        <title>Comparative Genomics Analysis of Streptomyces Species Reveals Their Adaptation to the Marine Environment and Their Diversity at the Genomic Level.</title>
        <authorList>
            <person name="Tian X."/>
            <person name="Zhang Z."/>
            <person name="Yang T."/>
            <person name="Chen M."/>
            <person name="Li J."/>
            <person name="Chen F."/>
            <person name="Yang J."/>
            <person name="Li W."/>
            <person name="Zhang B."/>
            <person name="Zhang Z."/>
            <person name="Wu J."/>
            <person name="Zhang C."/>
            <person name="Long L."/>
            <person name="Xiao J."/>
        </authorList>
    </citation>
    <scope>NUCLEOTIDE SEQUENCE [LARGE SCALE GENOMIC DNA]</scope>
    <source>
        <strain evidence="1 2">SCSIO 10429</strain>
    </source>
</reference>
<dbReference type="AlphaFoldDB" id="A0A1E7LAQ8"/>
<proteinExistence type="predicted"/>
<gene>
    <name evidence="1" type="ORF">AN218_04505</name>
</gene>
<protein>
    <submittedName>
        <fullName evidence="1">Uncharacterized protein</fullName>
    </submittedName>
</protein>
<evidence type="ECO:0000313" key="2">
    <source>
        <dbReference type="Proteomes" id="UP000176005"/>
    </source>
</evidence>